<dbReference type="Pfam" id="PF07508">
    <property type="entry name" value="Recombinase"/>
    <property type="match status" value="1"/>
</dbReference>
<dbReference type="SMART" id="SM00857">
    <property type="entry name" value="Resolvase"/>
    <property type="match status" value="1"/>
</dbReference>
<keyword evidence="5" id="KW-1185">Reference proteome</keyword>
<gene>
    <name evidence="4" type="ORF">LKE05_04350</name>
</gene>
<comment type="caution">
    <text evidence="4">The sequence shown here is derived from an EMBL/GenBank/DDBJ whole genome shotgun (WGS) entry which is preliminary data.</text>
</comment>
<dbReference type="Gene3D" id="3.40.50.1390">
    <property type="entry name" value="Resolvase, N-terminal catalytic domain"/>
    <property type="match status" value="1"/>
</dbReference>
<dbReference type="InterPro" id="IPR050639">
    <property type="entry name" value="SSR_resolvase"/>
</dbReference>
<protein>
    <submittedName>
        <fullName evidence="4">Recombinase family protein</fullName>
    </submittedName>
</protein>
<dbReference type="Pfam" id="PF00239">
    <property type="entry name" value="Resolvase"/>
    <property type="match status" value="1"/>
</dbReference>
<dbReference type="InterPro" id="IPR038109">
    <property type="entry name" value="DNA_bind_recomb_sf"/>
</dbReference>
<sequence length="483" mass="56437">MRMAAYCRVSTEKEEQLSSLENQREFFEQYADKEGDTLVKIYADEGISGKSMNKREAFTQLLEDSKIGAFDYVAVKDISRFARNTSDFLYGIRTLRSNGVDVRFLSNNQTVIGESEFVLTVFAALAQEESSNLSKRVIFGKRQNAKKGRVPNVVYGYNKIDTYTLEINEQESYIVQLMFKWYIEGEGTRRIAIKLNEMAIPTKKQAKWVPKTIRRILQNPIYIGKIINNKSVTKDFLSGTREAIPQEEWYIHERPELRIISDDDFELVQQKIKERQEQYKNDNPGNRFSNRHLFSNLIKCGECGKSFTAKVYQWKNRYVRYRCCVHNNNGNAHCTNSVTVDEQELLNEVKSYLLTAIEDKKAFADKLMKQYQAQTTNVDVSKLTDTRQSLEKRRSKFKEMFAADIITMDELKKEMSAIDEGMRSIDEELKAYDEIQKKATHIDDIHKDIEQILMQNEYTNDDMRRIIEKIVVYPDKSVEIFMK</sequence>
<dbReference type="InterPro" id="IPR011109">
    <property type="entry name" value="DNA_bind_recombinase_dom"/>
</dbReference>
<reference evidence="4 5" key="1">
    <citation type="submission" date="2021-10" db="EMBL/GenBank/DDBJ databases">
        <title>Anaerobic single-cell dispensing facilitates the cultivation of human gut bacteria.</title>
        <authorList>
            <person name="Afrizal A."/>
        </authorList>
    </citation>
    <scope>NUCLEOTIDE SEQUENCE [LARGE SCALE GENOMIC DNA]</scope>
    <source>
        <strain evidence="4 5">CLA-AA-H232</strain>
    </source>
</reference>
<feature type="domain" description="Resolvase/invertase-type recombinase catalytic" evidence="2">
    <location>
        <begin position="2"/>
        <end position="148"/>
    </location>
</feature>
<dbReference type="PROSITE" id="PS51737">
    <property type="entry name" value="RECOMBINASE_DNA_BIND"/>
    <property type="match status" value="1"/>
</dbReference>
<evidence type="ECO:0000313" key="5">
    <source>
        <dbReference type="Proteomes" id="UP001198242"/>
    </source>
</evidence>
<dbReference type="InterPro" id="IPR025827">
    <property type="entry name" value="Zn_ribbon_recom_dom"/>
</dbReference>
<evidence type="ECO:0000256" key="1">
    <source>
        <dbReference type="SAM" id="Coils"/>
    </source>
</evidence>
<dbReference type="InterPro" id="IPR006119">
    <property type="entry name" value="Resolv_N"/>
</dbReference>
<dbReference type="PANTHER" id="PTHR30461:SF23">
    <property type="entry name" value="DNA RECOMBINASE-RELATED"/>
    <property type="match status" value="1"/>
</dbReference>
<dbReference type="EMBL" id="JAJEQM010000004">
    <property type="protein sequence ID" value="MCC2210023.1"/>
    <property type="molecule type" value="Genomic_DNA"/>
</dbReference>
<name>A0AAE3J8P6_9FIRM</name>
<dbReference type="Gene3D" id="3.90.1750.20">
    <property type="entry name" value="Putative Large Serine Recombinase, Chain B, Domain 2"/>
    <property type="match status" value="1"/>
</dbReference>
<evidence type="ECO:0000259" key="3">
    <source>
        <dbReference type="PROSITE" id="PS51737"/>
    </source>
</evidence>
<dbReference type="RefSeq" id="WP_308456051.1">
    <property type="nucleotide sequence ID" value="NZ_JAJEQM010000004.1"/>
</dbReference>
<proteinExistence type="predicted"/>
<feature type="domain" description="Recombinase" evidence="3">
    <location>
        <begin position="154"/>
        <end position="278"/>
    </location>
</feature>
<evidence type="ECO:0000313" key="4">
    <source>
        <dbReference type="EMBL" id="MCC2210023.1"/>
    </source>
</evidence>
<dbReference type="AlphaFoldDB" id="A0AAE3J8P6"/>
<dbReference type="Proteomes" id="UP001198242">
    <property type="component" value="Unassembled WGS sequence"/>
</dbReference>
<dbReference type="InterPro" id="IPR036162">
    <property type="entry name" value="Resolvase-like_N_sf"/>
</dbReference>
<organism evidence="4 5">
    <name type="scientific">Hominilimicola fabiformis</name>
    <dbReference type="NCBI Taxonomy" id="2885356"/>
    <lineage>
        <taxon>Bacteria</taxon>
        <taxon>Bacillati</taxon>
        <taxon>Bacillota</taxon>
        <taxon>Clostridia</taxon>
        <taxon>Eubacteriales</taxon>
        <taxon>Oscillospiraceae</taxon>
        <taxon>Hominilimicola</taxon>
    </lineage>
</organism>
<dbReference type="SUPFAM" id="SSF53041">
    <property type="entry name" value="Resolvase-like"/>
    <property type="match status" value="1"/>
</dbReference>
<dbReference type="GO" id="GO:0003677">
    <property type="term" value="F:DNA binding"/>
    <property type="evidence" value="ECO:0007669"/>
    <property type="project" value="InterPro"/>
</dbReference>
<dbReference type="CDD" id="cd00338">
    <property type="entry name" value="Ser_Recombinase"/>
    <property type="match status" value="1"/>
</dbReference>
<dbReference type="PROSITE" id="PS51736">
    <property type="entry name" value="RECOMBINASES_3"/>
    <property type="match status" value="1"/>
</dbReference>
<evidence type="ECO:0000259" key="2">
    <source>
        <dbReference type="PROSITE" id="PS51736"/>
    </source>
</evidence>
<dbReference type="PANTHER" id="PTHR30461">
    <property type="entry name" value="DNA-INVERTASE FROM LAMBDOID PROPHAGE"/>
    <property type="match status" value="1"/>
</dbReference>
<feature type="coiled-coil region" evidence="1">
    <location>
        <begin position="354"/>
        <end position="428"/>
    </location>
</feature>
<accession>A0AAE3J8P6</accession>
<dbReference type="Pfam" id="PF13408">
    <property type="entry name" value="Zn_ribbon_recom"/>
    <property type="match status" value="1"/>
</dbReference>
<dbReference type="GO" id="GO:0000150">
    <property type="term" value="F:DNA strand exchange activity"/>
    <property type="evidence" value="ECO:0007669"/>
    <property type="project" value="InterPro"/>
</dbReference>
<keyword evidence="1" id="KW-0175">Coiled coil</keyword>